<dbReference type="Proteomes" id="UP000002320">
    <property type="component" value="Unassembled WGS sequence"/>
</dbReference>
<proteinExistence type="predicted"/>
<evidence type="ECO:0000259" key="1">
    <source>
        <dbReference type="PROSITE" id="PS50181"/>
    </source>
</evidence>
<dbReference type="InterPro" id="IPR001810">
    <property type="entry name" value="F-box_dom"/>
</dbReference>
<dbReference type="VEuPathDB" id="VectorBase:CPIJ016145"/>
<name>B0X9Z3_CULQU</name>
<dbReference type="AlphaFoldDB" id="B0X9Z3"/>
<evidence type="ECO:0000313" key="3">
    <source>
        <dbReference type="EnsemblMetazoa" id="CPIJ016145-PA"/>
    </source>
</evidence>
<reference evidence="2" key="1">
    <citation type="submission" date="2007-03" db="EMBL/GenBank/DDBJ databases">
        <title>Annotation of Culex pipiens quinquefasciatus.</title>
        <authorList>
            <consortium name="The Broad Institute Genome Sequencing Platform"/>
            <person name="Atkinson P.W."/>
            <person name="Hemingway J."/>
            <person name="Christensen B.M."/>
            <person name="Higgs S."/>
            <person name="Kodira C."/>
            <person name="Hannick L."/>
            <person name="Megy K."/>
            <person name="O'Leary S."/>
            <person name="Pearson M."/>
            <person name="Haas B.J."/>
            <person name="Mauceli E."/>
            <person name="Wortman J.R."/>
            <person name="Lee N.H."/>
            <person name="Guigo R."/>
            <person name="Stanke M."/>
            <person name="Alvarado L."/>
            <person name="Amedeo P."/>
            <person name="Antoine C.H."/>
            <person name="Arensburger P."/>
            <person name="Bidwell S.L."/>
            <person name="Crawford M."/>
            <person name="Camaro F."/>
            <person name="Devon K."/>
            <person name="Engels R."/>
            <person name="Hammond M."/>
            <person name="Howarth C."/>
            <person name="Koehrsen M."/>
            <person name="Lawson D."/>
            <person name="Montgomery P."/>
            <person name="Nene V."/>
            <person name="Nusbaum C."/>
            <person name="Puiu D."/>
            <person name="Romero-Severson J."/>
            <person name="Severson D.W."/>
            <person name="Shumway M."/>
            <person name="Sisk P."/>
            <person name="Stolte C."/>
            <person name="Zeng Q."/>
            <person name="Eisenstadt E."/>
            <person name="Fraser-Liggett C."/>
            <person name="Strausberg R."/>
            <person name="Galagan J."/>
            <person name="Birren B."/>
            <person name="Collins F.H."/>
        </authorList>
    </citation>
    <scope>NUCLEOTIDE SEQUENCE [LARGE SCALE GENOMIC DNA]</scope>
    <source>
        <strain evidence="2">JHB</strain>
    </source>
</reference>
<dbReference type="SUPFAM" id="SSF81383">
    <property type="entry name" value="F-box domain"/>
    <property type="match status" value="1"/>
</dbReference>
<dbReference type="Gene3D" id="1.20.1280.50">
    <property type="match status" value="1"/>
</dbReference>
<dbReference type="Pfam" id="PF00646">
    <property type="entry name" value="F-box"/>
    <property type="match status" value="1"/>
</dbReference>
<feature type="domain" description="F-box" evidence="1">
    <location>
        <begin position="7"/>
        <end position="54"/>
    </location>
</feature>
<reference evidence="3" key="2">
    <citation type="submission" date="2020-05" db="UniProtKB">
        <authorList>
            <consortium name="EnsemblMetazoa"/>
        </authorList>
    </citation>
    <scope>IDENTIFICATION</scope>
    <source>
        <strain evidence="3">JHB</strain>
    </source>
</reference>
<dbReference type="Gene3D" id="3.80.10.10">
    <property type="entry name" value="Ribonuclease Inhibitor"/>
    <property type="match status" value="1"/>
</dbReference>
<dbReference type="VEuPathDB" id="VectorBase:CQUJHB004235"/>
<accession>B0X9Z3</accession>
<sequence>MEPTEDAVSIQDLPDEMLEKIFSKLSLEYRKSASLVCHRWNPLAIRPADVLLVVDCHRDTVETYRQYLLTSSRSYKHLLIAAFNNSEMESLAQLLVTRYRHALLSLKLDRLNDWRSIWNLGSHLHCLNIAKCFGDHCDLQSDQALHPLPNLRHLKITAEFLHLPGVDLPSLTPNLTSLSVEFQKRPVDYDIPANVLQFFSPRLTQLFLKVDWSHDNLDFIRPIWQHRFPLLTRFKCDVLRSSTGGYANSYELEHFLKSCTSLRAISLDGLTQEARFFRNLSLACVNLRELSFRAAILGQEHFLHLCQMPQLRRLYVCQAKLTFRTVNFQYPASGVRDLVLERADIWNVERFNRFIAMAFPALVSLRMNYFKSSAAGSLRLANLQRLEELHLEEHGGLDLHLLEDFATLPKLRSVKLGSPEFDVLSFQPRPRLDHIRALGLRTQFNDEYLLRLAELFPRLASLQLCGRPLHTEGGREAVRKLLPGCDLRLPAEGEIVPLRYFTPFSMMNFGLNSDLLAEFASLRRLHSISARSLKFNTDKLKVKPDLSHIKRLNVWTQLDDNRLKLLTGLFPAQRKDSERRKSCFRQAARFICLPMGSYFRDVT</sequence>
<dbReference type="InterPro" id="IPR036047">
    <property type="entry name" value="F-box-like_dom_sf"/>
</dbReference>
<dbReference type="EMBL" id="DS232556">
    <property type="protein sequence ID" value="EDS43419.1"/>
    <property type="molecule type" value="Genomic_DNA"/>
</dbReference>
<gene>
    <name evidence="3" type="primary">6049754</name>
    <name evidence="2" type="ORF">CpipJ_CPIJ016145</name>
</gene>
<evidence type="ECO:0000313" key="2">
    <source>
        <dbReference type="EMBL" id="EDS43419.1"/>
    </source>
</evidence>
<keyword evidence="4" id="KW-1185">Reference proteome</keyword>
<dbReference type="SMART" id="SM00256">
    <property type="entry name" value="FBOX"/>
    <property type="match status" value="1"/>
</dbReference>
<dbReference type="PANTHER" id="PTHR38926">
    <property type="entry name" value="F-BOX DOMAIN CONTAINING PROTEIN, EXPRESSED"/>
    <property type="match status" value="1"/>
</dbReference>
<dbReference type="InterPro" id="IPR032675">
    <property type="entry name" value="LRR_dom_sf"/>
</dbReference>
<evidence type="ECO:0000313" key="4">
    <source>
        <dbReference type="Proteomes" id="UP000002320"/>
    </source>
</evidence>
<dbReference type="SUPFAM" id="SSF52047">
    <property type="entry name" value="RNI-like"/>
    <property type="match status" value="1"/>
</dbReference>
<dbReference type="InParanoid" id="B0X9Z3"/>
<dbReference type="HOGENOM" id="CLU_452892_0_0_1"/>
<dbReference type="PROSITE" id="PS50181">
    <property type="entry name" value="FBOX"/>
    <property type="match status" value="1"/>
</dbReference>
<protein>
    <submittedName>
        <fullName evidence="2">Predicted protein</fullName>
    </submittedName>
</protein>
<organism>
    <name type="scientific">Culex quinquefasciatus</name>
    <name type="common">Southern house mosquito</name>
    <name type="synonym">Culex pungens</name>
    <dbReference type="NCBI Taxonomy" id="7176"/>
    <lineage>
        <taxon>Eukaryota</taxon>
        <taxon>Metazoa</taxon>
        <taxon>Ecdysozoa</taxon>
        <taxon>Arthropoda</taxon>
        <taxon>Hexapoda</taxon>
        <taxon>Insecta</taxon>
        <taxon>Pterygota</taxon>
        <taxon>Neoptera</taxon>
        <taxon>Endopterygota</taxon>
        <taxon>Diptera</taxon>
        <taxon>Nematocera</taxon>
        <taxon>Culicoidea</taxon>
        <taxon>Culicidae</taxon>
        <taxon>Culicinae</taxon>
        <taxon>Culicini</taxon>
        <taxon>Culex</taxon>
        <taxon>Culex</taxon>
    </lineage>
</organism>
<dbReference type="PANTHER" id="PTHR38926:SF72">
    <property type="entry name" value="IM:7136021-RELATED"/>
    <property type="match status" value="1"/>
</dbReference>
<dbReference type="KEGG" id="cqu:CpipJ_CPIJ016145"/>
<dbReference type="EnsemblMetazoa" id="CPIJ016145-RA">
    <property type="protein sequence ID" value="CPIJ016145-PA"/>
    <property type="gene ID" value="CPIJ016145"/>
</dbReference>